<feature type="domain" description="LysM" evidence="3">
    <location>
        <begin position="31"/>
        <end position="75"/>
    </location>
</feature>
<comment type="similarity">
    <text evidence="1">Belongs to the E.coli NlpD/Haemophilus LppB family.</text>
</comment>
<dbReference type="Gene3D" id="3.10.350.10">
    <property type="entry name" value="LysM domain"/>
    <property type="match status" value="1"/>
</dbReference>
<dbReference type="GO" id="GO:0032153">
    <property type="term" value="C:cell division site"/>
    <property type="evidence" value="ECO:0007669"/>
    <property type="project" value="TreeGrafter"/>
</dbReference>
<evidence type="ECO:0000256" key="1">
    <source>
        <dbReference type="ARBA" id="ARBA00038420"/>
    </source>
</evidence>
<reference evidence="4 5" key="1">
    <citation type="submission" date="2019-08" db="EMBL/GenBank/DDBJ databases">
        <authorList>
            <person name="Guy L."/>
        </authorList>
    </citation>
    <scope>NUCLEOTIDE SEQUENCE [LARGE SCALE GENOMIC DNA]</scope>
    <source>
        <strain evidence="4 5">SGT-108</strain>
    </source>
</reference>
<evidence type="ECO:0000313" key="5">
    <source>
        <dbReference type="Proteomes" id="UP000324194"/>
    </source>
</evidence>
<dbReference type="PANTHER" id="PTHR21666">
    <property type="entry name" value="PEPTIDASE-RELATED"/>
    <property type="match status" value="1"/>
</dbReference>
<evidence type="ECO:0000256" key="2">
    <source>
        <dbReference type="SAM" id="MobiDB-lite"/>
    </source>
</evidence>
<dbReference type="InterPro" id="IPR050570">
    <property type="entry name" value="Cell_wall_metabolism_enzyme"/>
</dbReference>
<dbReference type="GO" id="GO:0009279">
    <property type="term" value="C:cell outer membrane"/>
    <property type="evidence" value="ECO:0007669"/>
    <property type="project" value="TreeGrafter"/>
</dbReference>
<dbReference type="OrthoDB" id="9795421at2"/>
<evidence type="ECO:0000259" key="3">
    <source>
        <dbReference type="PROSITE" id="PS51782"/>
    </source>
</evidence>
<dbReference type="SMART" id="SM00257">
    <property type="entry name" value="LysM"/>
    <property type="match status" value="1"/>
</dbReference>
<dbReference type="SUPFAM" id="SSF51261">
    <property type="entry name" value="Duplicated hybrid motif"/>
    <property type="match status" value="1"/>
</dbReference>
<dbReference type="InterPro" id="IPR016047">
    <property type="entry name" value="M23ase_b-sheet_dom"/>
</dbReference>
<dbReference type="PANTHER" id="PTHR21666:SF263">
    <property type="entry name" value="MUREIN HYDROLASE ACTIVATOR NLPD"/>
    <property type="match status" value="1"/>
</dbReference>
<dbReference type="Gene3D" id="2.70.70.10">
    <property type="entry name" value="Glucose Permease (Domain IIA)"/>
    <property type="match status" value="1"/>
</dbReference>
<dbReference type="InterPro" id="IPR018392">
    <property type="entry name" value="LysM"/>
</dbReference>
<dbReference type="CDD" id="cd00118">
    <property type="entry name" value="LysM"/>
    <property type="match status" value="1"/>
</dbReference>
<dbReference type="InterPro" id="IPR011055">
    <property type="entry name" value="Dup_hybrid_motif"/>
</dbReference>
<keyword evidence="5" id="KW-1185">Reference proteome</keyword>
<dbReference type="InterPro" id="IPR036779">
    <property type="entry name" value="LysM_dom_sf"/>
</dbReference>
<gene>
    <name evidence="4" type="primary">nlpD</name>
    <name evidence="4" type="ORF">AQUSIP_14950</name>
</gene>
<dbReference type="Pfam" id="PF01551">
    <property type="entry name" value="Peptidase_M23"/>
    <property type="match status" value="1"/>
</dbReference>
<dbReference type="KEGG" id="asip:AQUSIP_14950"/>
<name>A0A5E4PGT6_9COXI</name>
<dbReference type="AlphaFoldDB" id="A0A5E4PGT6"/>
<protein>
    <submittedName>
        <fullName evidence="4">Murein hydrolase activator NlpD</fullName>
    </submittedName>
</protein>
<proteinExistence type="inferred from homology"/>
<keyword evidence="4" id="KW-0378">Hydrolase</keyword>
<dbReference type="PROSITE" id="PS51782">
    <property type="entry name" value="LYSM"/>
    <property type="match status" value="1"/>
</dbReference>
<evidence type="ECO:0000313" key="4">
    <source>
        <dbReference type="EMBL" id="VVC76189.1"/>
    </source>
</evidence>
<dbReference type="CDD" id="cd12797">
    <property type="entry name" value="M23_peptidase"/>
    <property type="match status" value="1"/>
</dbReference>
<dbReference type="EMBL" id="LR699119">
    <property type="protein sequence ID" value="VVC76189.1"/>
    <property type="molecule type" value="Genomic_DNA"/>
</dbReference>
<dbReference type="Proteomes" id="UP000324194">
    <property type="component" value="Chromosome 1"/>
</dbReference>
<sequence length="248" mass="27275">MVCLLVSACSDVETYAPVTDLSHIEPVPKSGTHRVSKNETLYEIAWRYGLDYRYLARLNQISPPYTIHTQQIIYLNGKPVSAAIRQERRQAAATASVLPASALSSPQPRPSVSANESRIQREPNYSVSGWRWPARGDVINAFSRVNKGINIAGRLGEPVYAAAAGKVVYSGNGLRGYGNLIIIKHNSLYLSAYAHNNLVLVQDGDWVKQGQKIAEMGKTGADKVMLHFEIRRAGKPVDPMSLYHSGKS</sequence>
<dbReference type="GO" id="GO:0004222">
    <property type="term" value="F:metalloendopeptidase activity"/>
    <property type="evidence" value="ECO:0007669"/>
    <property type="project" value="TreeGrafter"/>
</dbReference>
<feature type="region of interest" description="Disordered" evidence="2">
    <location>
        <begin position="98"/>
        <end position="119"/>
    </location>
</feature>
<accession>A0A5E4PGT6</accession>
<organism evidence="4 5">
    <name type="scientific">Aquicella siphonis</name>
    <dbReference type="NCBI Taxonomy" id="254247"/>
    <lineage>
        <taxon>Bacteria</taxon>
        <taxon>Pseudomonadati</taxon>
        <taxon>Pseudomonadota</taxon>
        <taxon>Gammaproteobacteria</taxon>
        <taxon>Legionellales</taxon>
        <taxon>Coxiellaceae</taxon>
        <taxon>Aquicella</taxon>
    </lineage>
</organism>
<dbReference type="Pfam" id="PF01476">
    <property type="entry name" value="LysM"/>
    <property type="match status" value="1"/>
</dbReference>